<evidence type="ECO:0000313" key="2">
    <source>
        <dbReference type="Proteomes" id="UP000003374"/>
    </source>
</evidence>
<comment type="caution">
    <text evidence="1">The sequence shown here is derived from an EMBL/GenBank/DDBJ whole genome shotgun (WGS) entry which is preliminary data.</text>
</comment>
<dbReference type="STRING" id="314278.NB231_06715"/>
<dbReference type="Proteomes" id="UP000003374">
    <property type="component" value="Unassembled WGS sequence"/>
</dbReference>
<dbReference type="RefSeq" id="WP_005000791.1">
    <property type="nucleotide sequence ID" value="NZ_CH672427.1"/>
</dbReference>
<dbReference type="HOGENOM" id="CLU_2168293_0_0_6"/>
<name>A4BV77_9GAMM</name>
<protein>
    <submittedName>
        <fullName evidence="1">Uncharacterized protein</fullName>
    </submittedName>
</protein>
<gene>
    <name evidence="1" type="ORF">NB231_06715</name>
</gene>
<organism evidence="1 2">
    <name type="scientific">Nitrococcus mobilis Nb-231</name>
    <dbReference type="NCBI Taxonomy" id="314278"/>
    <lineage>
        <taxon>Bacteria</taxon>
        <taxon>Pseudomonadati</taxon>
        <taxon>Pseudomonadota</taxon>
        <taxon>Gammaproteobacteria</taxon>
        <taxon>Chromatiales</taxon>
        <taxon>Ectothiorhodospiraceae</taxon>
        <taxon>Nitrococcus</taxon>
    </lineage>
</organism>
<dbReference type="AlphaFoldDB" id="A4BV77"/>
<sequence length="110" mass="12136">MTVKAMLGLIALLLWVWFMRLVVYGLKAMRACHGRLQTRGVILLSTVSTQPLVLIASDLCSIINRCFLGLSADFSRALYAEVATVLIVARHRFLRLQHGADRAALLAVKG</sequence>
<proteinExistence type="predicted"/>
<keyword evidence="2" id="KW-1185">Reference proteome</keyword>
<evidence type="ECO:0000313" key="1">
    <source>
        <dbReference type="EMBL" id="EAR20344.1"/>
    </source>
</evidence>
<dbReference type="EMBL" id="AAOF01000024">
    <property type="protein sequence ID" value="EAR20344.1"/>
    <property type="molecule type" value="Genomic_DNA"/>
</dbReference>
<reference evidence="1 2" key="1">
    <citation type="submission" date="2006-02" db="EMBL/GenBank/DDBJ databases">
        <authorList>
            <person name="Waterbury J."/>
            <person name="Ferriera S."/>
            <person name="Johnson J."/>
            <person name="Kravitz S."/>
            <person name="Halpern A."/>
            <person name="Remington K."/>
            <person name="Beeson K."/>
            <person name="Tran B."/>
            <person name="Rogers Y.-H."/>
            <person name="Friedman R."/>
            <person name="Venter J.C."/>
        </authorList>
    </citation>
    <scope>NUCLEOTIDE SEQUENCE [LARGE SCALE GENOMIC DNA]</scope>
    <source>
        <strain evidence="1 2">Nb-231</strain>
    </source>
</reference>
<accession>A4BV77</accession>